<feature type="domain" description="PCI" evidence="8">
    <location>
        <begin position="54"/>
        <end position="145"/>
    </location>
</feature>
<evidence type="ECO:0000256" key="7">
    <source>
        <dbReference type="ARBA" id="ARBA00032323"/>
    </source>
</evidence>
<dbReference type="GO" id="GO:0005634">
    <property type="term" value="C:nucleus"/>
    <property type="evidence" value="ECO:0007669"/>
    <property type="project" value="TreeGrafter"/>
</dbReference>
<evidence type="ECO:0000256" key="6">
    <source>
        <dbReference type="ARBA" id="ARBA00031303"/>
    </source>
</evidence>
<dbReference type="GO" id="GO:0008541">
    <property type="term" value="C:proteasome regulatory particle, lid subcomplex"/>
    <property type="evidence" value="ECO:0007669"/>
    <property type="project" value="TreeGrafter"/>
</dbReference>
<evidence type="ECO:0000256" key="5">
    <source>
        <dbReference type="ARBA" id="ARBA00029749"/>
    </source>
</evidence>
<dbReference type="SUPFAM" id="SSF46785">
    <property type="entry name" value="Winged helix' DNA-binding domain"/>
    <property type="match status" value="1"/>
</dbReference>
<dbReference type="PANTHER" id="PTHR10539:SF0">
    <property type="entry name" value="26S PROTEASOME NON-ATPASE REGULATORY SUBUNIT 13"/>
    <property type="match status" value="1"/>
</dbReference>
<comment type="function">
    <text evidence="1">Component of the 26S proteasome, a multiprotein complex involved in the ATP-dependent degradation of ubiquitinated proteins. This complex plays a key role in the maintenance of protein homeostasis by removing misfolded or damaged proteins, which could impair cellular functions, and by removing proteins whose functions are no longer required. Therefore, the proteasome participates in numerous cellular processes, including cell cycle progression, apoptosis, or DNA damage repair.</text>
</comment>
<keyword evidence="9" id="KW-0647">Proteasome</keyword>
<sequence length="166" mass="18786">MVHGGIVLVRKLEFNGGLPFCERLTFPCSWTSVTVPPPPLCPRLFLHPGPIHTTHLPPPARLPLSFKEMTFKRKAWDRQLTFDEIARETGLPKGQVEVMVMRALSLGLVKGTIDQVECKVNITWVQPRVLDKKQLASMMDRLTDWCKDVNGMQNLLQEQASTILTL</sequence>
<dbReference type="InterPro" id="IPR036390">
    <property type="entry name" value="WH_DNA-bd_sf"/>
</dbReference>
<dbReference type="Proteomes" id="UP000770661">
    <property type="component" value="Unassembled WGS sequence"/>
</dbReference>
<dbReference type="EMBL" id="JACEEZ010026019">
    <property type="protein sequence ID" value="KAG0695400.1"/>
    <property type="molecule type" value="Genomic_DNA"/>
</dbReference>
<dbReference type="GO" id="GO:0005829">
    <property type="term" value="C:cytosol"/>
    <property type="evidence" value="ECO:0007669"/>
    <property type="project" value="TreeGrafter"/>
</dbReference>
<dbReference type="OrthoDB" id="1093at2759"/>
<comment type="subunit">
    <text evidence="3">Component of the 19S proteasome regulatory particle complex. The 26S proteasome consists of a 20S core particle (CP) and two 19S regulatory subunits (RP). The regulatory particle is made of a lid composed of 9 subunits including PSMD13, a base containing 6 ATPases and few additional components.</text>
</comment>
<dbReference type="GO" id="GO:0006511">
    <property type="term" value="P:ubiquitin-dependent protein catabolic process"/>
    <property type="evidence" value="ECO:0007669"/>
    <property type="project" value="TreeGrafter"/>
</dbReference>
<evidence type="ECO:0000256" key="1">
    <source>
        <dbReference type="ARBA" id="ARBA00002362"/>
    </source>
</evidence>
<comment type="caution">
    <text evidence="9">The sequence shown here is derived from an EMBL/GenBank/DDBJ whole genome shotgun (WGS) entry which is preliminary data.</text>
</comment>
<protein>
    <recommendedName>
        <fullName evidence="4">26S proteasome non-ATPase regulatory subunit 13</fullName>
    </recommendedName>
    <alternativeName>
        <fullName evidence="5">26S proteasome regulatory subunit RPN9</fullName>
    </alternativeName>
    <alternativeName>
        <fullName evidence="7">26S proteasome regulatory subunit S11</fullName>
    </alternativeName>
    <alternativeName>
        <fullName evidence="6">26S proteasome regulatory subunit p40.5</fullName>
    </alternativeName>
</protein>
<gene>
    <name evidence="9" type="primary">PSMD13</name>
    <name evidence="9" type="ORF">GWK47_026925</name>
</gene>
<evidence type="ECO:0000256" key="4">
    <source>
        <dbReference type="ARBA" id="ARBA00015732"/>
    </source>
</evidence>
<name>A0A8J8WAI2_CHIOP</name>
<reference evidence="9" key="1">
    <citation type="submission" date="2020-07" db="EMBL/GenBank/DDBJ databases">
        <title>The High-quality genome of the commercially important snow crab, Chionoecetes opilio.</title>
        <authorList>
            <person name="Jeong J.-H."/>
            <person name="Ryu S."/>
        </authorList>
    </citation>
    <scope>NUCLEOTIDE SEQUENCE</scope>
    <source>
        <strain evidence="9">MADBK_172401_WGS</strain>
        <tissue evidence="9">Digestive gland</tissue>
    </source>
</reference>
<dbReference type="InterPro" id="IPR000717">
    <property type="entry name" value="PCI_dom"/>
</dbReference>
<evidence type="ECO:0000313" key="10">
    <source>
        <dbReference type="Proteomes" id="UP000770661"/>
    </source>
</evidence>
<accession>A0A8J8WAI2</accession>
<evidence type="ECO:0000256" key="2">
    <source>
        <dbReference type="ARBA" id="ARBA00006207"/>
    </source>
</evidence>
<dbReference type="GO" id="GO:0005198">
    <property type="term" value="F:structural molecule activity"/>
    <property type="evidence" value="ECO:0007669"/>
    <property type="project" value="TreeGrafter"/>
</dbReference>
<dbReference type="InterPro" id="IPR035298">
    <property type="entry name" value="PSMD13"/>
</dbReference>
<dbReference type="SMART" id="SM00088">
    <property type="entry name" value="PINT"/>
    <property type="match status" value="1"/>
</dbReference>
<keyword evidence="10" id="KW-1185">Reference proteome</keyword>
<evidence type="ECO:0000259" key="8">
    <source>
        <dbReference type="SMART" id="SM00088"/>
    </source>
</evidence>
<dbReference type="AlphaFoldDB" id="A0A8J8WAI2"/>
<organism evidence="9 10">
    <name type="scientific">Chionoecetes opilio</name>
    <name type="common">Atlantic snow crab</name>
    <name type="synonym">Cancer opilio</name>
    <dbReference type="NCBI Taxonomy" id="41210"/>
    <lineage>
        <taxon>Eukaryota</taxon>
        <taxon>Metazoa</taxon>
        <taxon>Ecdysozoa</taxon>
        <taxon>Arthropoda</taxon>
        <taxon>Crustacea</taxon>
        <taxon>Multicrustacea</taxon>
        <taxon>Malacostraca</taxon>
        <taxon>Eumalacostraca</taxon>
        <taxon>Eucarida</taxon>
        <taxon>Decapoda</taxon>
        <taxon>Pleocyemata</taxon>
        <taxon>Brachyura</taxon>
        <taxon>Eubrachyura</taxon>
        <taxon>Majoidea</taxon>
        <taxon>Majidae</taxon>
        <taxon>Chionoecetes</taxon>
    </lineage>
</organism>
<dbReference type="Pfam" id="PF01399">
    <property type="entry name" value="PCI"/>
    <property type="match status" value="1"/>
</dbReference>
<dbReference type="PANTHER" id="PTHR10539">
    <property type="entry name" value="26S PROTEASOME NON-ATPASE REGULATORY SUBUNIT 13"/>
    <property type="match status" value="1"/>
</dbReference>
<evidence type="ECO:0000313" key="9">
    <source>
        <dbReference type="EMBL" id="KAG0695400.1"/>
    </source>
</evidence>
<proteinExistence type="inferred from homology"/>
<comment type="similarity">
    <text evidence="2">Belongs to the proteasome subunit S11 family.</text>
</comment>
<evidence type="ECO:0000256" key="3">
    <source>
        <dbReference type="ARBA" id="ARBA00011441"/>
    </source>
</evidence>